<proteinExistence type="predicted"/>
<reference evidence="3" key="1">
    <citation type="submission" date="2017-01" db="EMBL/GenBank/DDBJ databases">
        <authorList>
            <person name="Varghese N."/>
            <person name="Submissions S."/>
        </authorList>
    </citation>
    <scope>NUCLEOTIDE SEQUENCE [LARGE SCALE GENOMIC DNA]</scope>
    <source>
        <strain evidence="3">DSM 29430</strain>
    </source>
</reference>
<evidence type="ECO:0000313" key="3">
    <source>
        <dbReference type="Proteomes" id="UP000186684"/>
    </source>
</evidence>
<keyword evidence="2" id="KW-0560">Oxidoreductase</keyword>
<organism evidence="2 3">
    <name type="scientific">Roseivivax lentus</name>
    <dbReference type="NCBI Taxonomy" id="633194"/>
    <lineage>
        <taxon>Bacteria</taxon>
        <taxon>Pseudomonadati</taxon>
        <taxon>Pseudomonadota</taxon>
        <taxon>Alphaproteobacteria</taxon>
        <taxon>Rhodobacterales</taxon>
        <taxon>Roseobacteraceae</taxon>
        <taxon>Roseivivax</taxon>
    </lineage>
</organism>
<dbReference type="PANTHER" id="PTHR34846:SF5">
    <property type="entry name" value="CARBOXYMUCONOLACTONE DECARBOXYLASE-LIKE DOMAIN-CONTAINING PROTEIN"/>
    <property type="match status" value="1"/>
</dbReference>
<dbReference type="OrthoDB" id="4704294at2"/>
<keyword evidence="2" id="KW-0575">Peroxidase</keyword>
<gene>
    <name evidence="2" type="ORF">SAMN05421759_1127</name>
</gene>
<dbReference type="RefSeq" id="WP_076449477.1">
    <property type="nucleotide sequence ID" value="NZ_FTOQ01000012.1"/>
</dbReference>
<dbReference type="SUPFAM" id="SSF69118">
    <property type="entry name" value="AhpD-like"/>
    <property type="match status" value="1"/>
</dbReference>
<keyword evidence="3" id="KW-1185">Reference proteome</keyword>
<dbReference type="InterPro" id="IPR003779">
    <property type="entry name" value="CMD-like"/>
</dbReference>
<evidence type="ECO:0000313" key="2">
    <source>
        <dbReference type="EMBL" id="SIT04542.1"/>
    </source>
</evidence>
<feature type="domain" description="Carboxymuconolactone decarboxylase-like" evidence="1">
    <location>
        <begin position="40"/>
        <end position="115"/>
    </location>
</feature>
<evidence type="ECO:0000259" key="1">
    <source>
        <dbReference type="Pfam" id="PF02627"/>
    </source>
</evidence>
<name>A0A1N7P1T1_9RHOB</name>
<dbReference type="STRING" id="633194.SAMN05421759_1127"/>
<dbReference type="Proteomes" id="UP000186684">
    <property type="component" value="Unassembled WGS sequence"/>
</dbReference>
<dbReference type="Pfam" id="PF02627">
    <property type="entry name" value="CMD"/>
    <property type="match status" value="1"/>
</dbReference>
<dbReference type="Gene3D" id="1.20.1290.10">
    <property type="entry name" value="AhpD-like"/>
    <property type="match status" value="1"/>
</dbReference>
<dbReference type="InterPro" id="IPR029032">
    <property type="entry name" value="AhpD-like"/>
</dbReference>
<dbReference type="GO" id="GO:0051920">
    <property type="term" value="F:peroxiredoxin activity"/>
    <property type="evidence" value="ECO:0007669"/>
    <property type="project" value="InterPro"/>
</dbReference>
<dbReference type="EMBL" id="FTOQ01000012">
    <property type="protein sequence ID" value="SIT04542.1"/>
    <property type="molecule type" value="Genomic_DNA"/>
</dbReference>
<sequence length="184" mass="20305">MTSVSPLAPLADQDWPEALADLRTGFAGRLNIYRTMAHHPDLLRAWSGLRDHIVHHTALGPVRAEVVILRTGFRLGSEYEWQQHIERARAAGLSDSRIATTMGPKAAMNDEDRLLTDAVDELFDTKRLAPATRQALLAAYGKAALLDLMATVGFYSTLGFILNSFETPLDEDIADRLAAHPFDP</sequence>
<protein>
    <submittedName>
        <fullName evidence="2">Alkylhydroperoxidase family enzyme, contains CxxC motif</fullName>
    </submittedName>
</protein>
<dbReference type="PANTHER" id="PTHR34846">
    <property type="entry name" value="4-CARBOXYMUCONOLACTONE DECARBOXYLASE FAMILY PROTEIN (AFU_ORTHOLOGUE AFUA_6G11590)"/>
    <property type="match status" value="1"/>
</dbReference>
<accession>A0A1N7P1T1</accession>
<dbReference type="AlphaFoldDB" id="A0A1N7P1T1"/>